<protein>
    <submittedName>
        <fullName evidence="6">Y-family DNA polymerase</fullName>
    </submittedName>
</protein>
<dbReference type="InterPro" id="IPR017961">
    <property type="entry name" value="DNA_pol_Y-fam_little_finger"/>
</dbReference>
<dbReference type="CDD" id="cd01700">
    <property type="entry name" value="PolY_Pol_V_umuC"/>
    <property type="match status" value="1"/>
</dbReference>
<dbReference type="Gene3D" id="3.40.1170.60">
    <property type="match status" value="1"/>
</dbReference>
<evidence type="ECO:0000256" key="4">
    <source>
        <dbReference type="ARBA" id="ARBA00023204"/>
    </source>
</evidence>
<keyword evidence="4" id="KW-0234">DNA repair</keyword>
<keyword evidence="5" id="KW-0742">SOS response</keyword>
<dbReference type="GO" id="GO:0042276">
    <property type="term" value="P:error-prone translesion synthesis"/>
    <property type="evidence" value="ECO:0007669"/>
    <property type="project" value="TreeGrafter"/>
</dbReference>
<dbReference type="PANTHER" id="PTHR11076">
    <property type="entry name" value="DNA REPAIR POLYMERASE UMUC / TRANSFERASE FAMILY MEMBER"/>
    <property type="match status" value="1"/>
</dbReference>
<dbReference type="GO" id="GO:0005829">
    <property type="term" value="C:cytosol"/>
    <property type="evidence" value="ECO:0007669"/>
    <property type="project" value="TreeGrafter"/>
</dbReference>
<evidence type="ECO:0000313" key="6">
    <source>
        <dbReference type="EMBL" id="NEV68032.1"/>
    </source>
</evidence>
<dbReference type="Gene3D" id="1.10.150.20">
    <property type="entry name" value="5' to 3' exonuclease, C-terminal subdomain"/>
    <property type="match status" value="1"/>
</dbReference>
<dbReference type="GO" id="GO:0003887">
    <property type="term" value="F:DNA-directed DNA polymerase activity"/>
    <property type="evidence" value="ECO:0007669"/>
    <property type="project" value="TreeGrafter"/>
</dbReference>
<evidence type="ECO:0000256" key="3">
    <source>
        <dbReference type="ARBA" id="ARBA00023199"/>
    </source>
</evidence>
<dbReference type="Gene3D" id="3.30.70.270">
    <property type="match status" value="1"/>
</dbReference>
<dbReference type="InterPro" id="IPR043128">
    <property type="entry name" value="Rev_trsase/Diguanyl_cyclase"/>
</dbReference>
<dbReference type="InterPro" id="IPR036775">
    <property type="entry name" value="DNA_pol_Y-fam_lit_finger_sf"/>
</dbReference>
<dbReference type="InterPro" id="IPR001126">
    <property type="entry name" value="UmuC"/>
</dbReference>
<comment type="similarity">
    <text evidence="1">Belongs to the DNA polymerase type-Y family.</text>
</comment>
<reference evidence="6" key="1">
    <citation type="submission" date="2014-11" db="EMBL/GenBank/DDBJ databases">
        <authorList>
            <person name="Malar M.C."/>
            <person name="Sen D."/>
            <person name="Tripathy S."/>
        </authorList>
    </citation>
    <scope>NUCLEOTIDE SEQUENCE</scope>
    <source>
        <strain evidence="6">BDU141951</strain>
    </source>
</reference>
<sequence>MSRLIALVDSNNFYVSCERVFNPKLEGRPVIVLSSNDGCAVARSNEAKALGIKMGTPAFQMRDLIEKHQIQIFSSNYALYGDLSNRVMQTLQNFTPEVEVYSIDEAFVGLTGEVSDHALSIMRTTVKRWTGIPVSIGLAPTKTLAKIANRIAKRGEGTYILRDPDQVLENLPVGEVWGIGRQSTKKLTAYGITTALKLKQADLAWIKRQMGIVGVRIVKELRGTSCLPLELIPQPRKSCCVSRSFGHPVTDLEDLREAIATHTARAAHKLRRDNLSASLLAVFIATNRFNADLPYYRNSGTVGLSAPTNHTITLTKAALKALGPLYRVGDHYQKAGVWLTELTPAHEIQQDLFINHKSCEKGRKLMEVMDALNSQFGAGTVRCAAQGFEQSWRTKAEMRSPRYTTRWDELLIVP</sequence>
<dbReference type="Gene3D" id="3.30.1490.100">
    <property type="entry name" value="DNA polymerase, Y-family, little finger domain"/>
    <property type="match status" value="1"/>
</dbReference>
<dbReference type="AlphaFoldDB" id="A0A0C1V6Z9"/>
<reference evidence="6" key="3">
    <citation type="submission" date="2020-02" db="EMBL/GenBank/DDBJ databases">
        <authorList>
            <person name="Sarangi A.N."/>
            <person name="Ghosh S."/>
            <person name="Mukherjee M."/>
            <person name="Tripathy S."/>
        </authorList>
    </citation>
    <scope>NUCLEOTIDE SEQUENCE</scope>
    <source>
        <strain evidence="6">BDU141951</strain>
    </source>
</reference>
<dbReference type="InterPro" id="IPR025188">
    <property type="entry name" value="DUF4113"/>
</dbReference>
<keyword evidence="3" id="KW-0741">SOS mutagenesis</keyword>
<name>A0A0C1V6Z9_9CYAN</name>
<dbReference type="PANTHER" id="PTHR11076:SF34">
    <property type="entry name" value="PROTEIN UMUC"/>
    <property type="match status" value="1"/>
</dbReference>
<dbReference type="GO" id="GO:0006281">
    <property type="term" value="P:DNA repair"/>
    <property type="evidence" value="ECO:0007669"/>
    <property type="project" value="UniProtKB-KW"/>
</dbReference>
<dbReference type="EMBL" id="JTHE02000003">
    <property type="protein sequence ID" value="NEV68032.1"/>
    <property type="molecule type" value="Genomic_DNA"/>
</dbReference>
<reference evidence="6" key="2">
    <citation type="journal article" date="2015" name="Genome Announc.">
        <title>Draft Genome Sequence of Filamentous Marine Cyanobacterium Lyngbya confervoides Strain BDU141951.</title>
        <authorList>
            <person name="Chandrababunaidu M.M."/>
            <person name="Sen D."/>
            <person name="Tripathy S."/>
        </authorList>
    </citation>
    <scope>NUCLEOTIDE SEQUENCE</scope>
    <source>
        <strain evidence="6">BDU141951</strain>
    </source>
</reference>
<gene>
    <name evidence="6" type="ORF">QQ91_013005</name>
</gene>
<evidence type="ECO:0000256" key="2">
    <source>
        <dbReference type="ARBA" id="ARBA00022763"/>
    </source>
</evidence>
<dbReference type="Pfam" id="PF00817">
    <property type="entry name" value="IMS"/>
    <property type="match status" value="1"/>
</dbReference>
<organism evidence="6">
    <name type="scientific">Lyngbya confervoides BDU141951</name>
    <dbReference type="NCBI Taxonomy" id="1574623"/>
    <lineage>
        <taxon>Bacteria</taxon>
        <taxon>Bacillati</taxon>
        <taxon>Cyanobacteriota</taxon>
        <taxon>Cyanophyceae</taxon>
        <taxon>Oscillatoriophycideae</taxon>
        <taxon>Oscillatoriales</taxon>
        <taxon>Microcoleaceae</taxon>
        <taxon>Lyngbya</taxon>
    </lineage>
</organism>
<dbReference type="GO" id="GO:0009432">
    <property type="term" value="P:SOS response"/>
    <property type="evidence" value="ECO:0007669"/>
    <property type="project" value="UniProtKB-KW"/>
</dbReference>
<dbReference type="Pfam" id="PF13438">
    <property type="entry name" value="DUF4113"/>
    <property type="match status" value="1"/>
</dbReference>
<keyword evidence="2" id="KW-0227">DNA damage</keyword>
<dbReference type="SUPFAM" id="SSF100879">
    <property type="entry name" value="Lesion bypass DNA polymerase (Y-family), little finger domain"/>
    <property type="match status" value="1"/>
</dbReference>
<evidence type="ECO:0000256" key="5">
    <source>
        <dbReference type="ARBA" id="ARBA00023236"/>
    </source>
</evidence>
<dbReference type="Pfam" id="PF11799">
    <property type="entry name" value="IMS_C"/>
    <property type="match status" value="1"/>
</dbReference>
<comment type="caution">
    <text evidence="6">The sequence shown here is derived from an EMBL/GenBank/DDBJ whole genome shotgun (WGS) entry which is preliminary data.</text>
</comment>
<dbReference type="GO" id="GO:0003684">
    <property type="term" value="F:damaged DNA binding"/>
    <property type="evidence" value="ECO:0007669"/>
    <property type="project" value="InterPro"/>
</dbReference>
<proteinExistence type="inferred from homology"/>
<dbReference type="SUPFAM" id="SSF56672">
    <property type="entry name" value="DNA/RNA polymerases"/>
    <property type="match status" value="1"/>
</dbReference>
<dbReference type="InterPro" id="IPR043502">
    <property type="entry name" value="DNA/RNA_pol_sf"/>
</dbReference>
<dbReference type="PROSITE" id="PS50173">
    <property type="entry name" value="UMUC"/>
    <property type="match status" value="1"/>
</dbReference>
<accession>A0A0C1V6Z9</accession>
<evidence type="ECO:0000256" key="1">
    <source>
        <dbReference type="ARBA" id="ARBA00010945"/>
    </source>
</evidence>
<dbReference type="InterPro" id="IPR050116">
    <property type="entry name" value="DNA_polymerase-Y"/>
</dbReference>